<evidence type="ECO:0000256" key="1">
    <source>
        <dbReference type="SAM" id="MobiDB-lite"/>
    </source>
</evidence>
<dbReference type="AlphaFoldDB" id="A0A9P7RGD5"/>
<feature type="compositionally biased region" description="Basic and acidic residues" evidence="1">
    <location>
        <begin position="586"/>
        <end position="598"/>
    </location>
</feature>
<sequence length="1246" mass="135437">MQPYDNDQSLSSGLSRDIETGTIESQTVSTAPTSTAPLQLPIATSMLPSRADPQPLATSGTLPALVTGDGRRSRALPSSATWTSSVGDLALVSDTDEIQDRRIFVQDYNRLAKKHGIRVLAVDGFEGGRHTLPAIMTEKRRWWSRVLRSTSSGQPPTSRGAPHGVRHKRSVSDIALQLVHSRKPEPKILDLQAMVRLSGKSLFHLPADYAIGSLVVPTCFRATAQYLAQYGPVTRGVFRIPGSLRVVNAIFDYYCYEKPGEEVTSTIRCPTLPSHINAGAQDVASAFKKLLSVLPGGILGSLTLFDALVAIHSQLRGEPELSRTKESKLRARLIAMAIGTIKSHFRRELICAVFGLLSLIGRAAETAAREDEQGRPLPTSDLMGYAALGIVFGPLLVGDLLDSYTMKLANPSSGLLLFPLTPPRLKRERQRKSTIQDNTDSMSVDKIRVANDITEMLISNWREVVRNMKGLSSFRGPNEDLESTSRRRFLRSSNSDSLAVGLPRGWRSKHSSPQSSINQHRSKSPVTPTPAPKALGLTSSKTTGNLDDSLHVGRLRPKSLQVQSANRIPLRQSLNPLSPTAEESLADDRDLKERKVGSDTKAVSPHPQKLVRDRSNDSENSIKRSAIKSHAATAEGLAGDVGECSKNRSSLDVAQKLAGHRGQRSIGSPRVSEDVPVERDSAKASPNRLPYAISEKGIWPSISAKANFRENSFDGNRLGGKKPGGDVPRSNSPSRTPRQSTESNARCESNGSIQVTPKEFASKSASQIQPRLPEKPPSDDLTDDDLPSSTSIRGIKDNENKLVPRRAAMNGGISQGQSKSQQPPMSPQSTLSRPQSVASIAEEIAQRSRASSLRPVITPARPSGGSYGSSTPSHGSISKPVGVRAMAAMFENASQESPCVSFPTTPRPSRTSVTDLGLFQSRQETVSLETTKTRALVVAAKERDSDPGYRLSGERNRQTSHRLRSVTDSTGPLTVPETTDADGGAVHPERPSLTQLRQTPDSSRYRKSPLKVYTLENDKNLPHLGTMTSPAQQPPIAQHVVFPRPSSTLSVCQLSEDAVPARAGSPGNNSMLHAQIRSLQRQLDVRNDENASLRRQLETRDNLDIGTLSEQLRVSKRECAMWKSRAEAAEKRALVLEHFTRKLKGIKGGDAQNDTDVTSGSGRDSIETLATEDGEVVAERIRRAMRGMDGTRSSDGGAAAWWNDDRQGSNTRHSGSVGGQHQPKMTEEALLQIWQAVQELLLEDDD</sequence>
<dbReference type="SUPFAM" id="SSF48350">
    <property type="entry name" value="GTPase activation domain, GAP"/>
    <property type="match status" value="1"/>
</dbReference>
<feature type="compositionally biased region" description="Polar residues" evidence="1">
    <location>
        <begin position="560"/>
        <end position="578"/>
    </location>
</feature>
<dbReference type="CDD" id="cd00159">
    <property type="entry name" value="RhoGAP"/>
    <property type="match status" value="1"/>
</dbReference>
<dbReference type="Proteomes" id="UP000699042">
    <property type="component" value="Unassembled WGS sequence"/>
</dbReference>
<feature type="compositionally biased region" description="Low complexity" evidence="1">
    <location>
        <begin position="811"/>
        <end position="829"/>
    </location>
</feature>
<feature type="compositionally biased region" description="Polar residues" evidence="1">
    <location>
        <begin position="537"/>
        <end position="546"/>
    </location>
</feature>
<feature type="compositionally biased region" description="Polar residues" evidence="1">
    <location>
        <begin position="1"/>
        <end position="14"/>
    </location>
</feature>
<proteinExistence type="predicted"/>
<feature type="compositionally biased region" description="Polar residues" evidence="1">
    <location>
        <begin position="22"/>
        <end position="37"/>
    </location>
</feature>
<dbReference type="PROSITE" id="PS50238">
    <property type="entry name" value="RHOGAP"/>
    <property type="match status" value="1"/>
</dbReference>
<accession>A0A9P7RGD5</accession>
<feature type="region of interest" description="Disordered" evidence="1">
    <location>
        <begin position="1147"/>
        <end position="1168"/>
    </location>
</feature>
<feature type="region of interest" description="Disordered" evidence="1">
    <location>
        <begin position="653"/>
        <end position="688"/>
    </location>
</feature>
<dbReference type="InterPro" id="IPR008936">
    <property type="entry name" value="Rho_GTPase_activation_prot"/>
</dbReference>
<reference evidence="3" key="1">
    <citation type="submission" date="2021-05" db="EMBL/GenBank/DDBJ databases">
        <title>Comparative genomics of three Colletotrichum scovillei strains and genetic complementation revealed genes involved fungal growth and virulence on chili pepper.</title>
        <authorList>
            <person name="Hsieh D.-K."/>
            <person name="Chuang S.-C."/>
            <person name="Chen C.-Y."/>
            <person name="Chao Y.-T."/>
            <person name="Lu M.-Y.J."/>
            <person name="Lee M.-H."/>
            <person name="Shih M.-C."/>
        </authorList>
    </citation>
    <scope>NUCLEOTIDE SEQUENCE</scope>
    <source>
        <strain evidence="3">Coll-153</strain>
    </source>
</reference>
<dbReference type="Gene3D" id="1.10.555.10">
    <property type="entry name" value="Rho GTPase activation protein"/>
    <property type="match status" value="1"/>
</dbReference>
<feature type="region of interest" description="Disordered" evidence="1">
    <location>
        <begin position="941"/>
        <end position="1013"/>
    </location>
</feature>
<dbReference type="EMBL" id="JAESDN010000001">
    <property type="protein sequence ID" value="KAG7057652.1"/>
    <property type="molecule type" value="Genomic_DNA"/>
</dbReference>
<dbReference type="InterPro" id="IPR000198">
    <property type="entry name" value="RhoGAP_dom"/>
</dbReference>
<gene>
    <name evidence="3" type="ORF">JMJ77_005034</name>
</gene>
<organism evidence="3 4">
    <name type="scientific">Colletotrichum scovillei</name>
    <dbReference type="NCBI Taxonomy" id="1209932"/>
    <lineage>
        <taxon>Eukaryota</taxon>
        <taxon>Fungi</taxon>
        <taxon>Dikarya</taxon>
        <taxon>Ascomycota</taxon>
        <taxon>Pezizomycotina</taxon>
        <taxon>Sordariomycetes</taxon>
        <taxon>Hypocreomycetidae</taxon>
        <taxon>Glomerellales</taxon>
        <taxon>Glomerellaceae</taxon>
        <taxon>Colletotrichum</taxon>
        <taxon>Colletotrichum acutatum species complex</taxon>
    </lineage>
</organism>
<evidence type="ECO:0000313" key="3">
    <source>
        <dbReference type="EMBL" id="KAG7057652.1"/>
    </source>
</evidence>
<protein>
    <submittedName>
        <fullName evidence="3">RhoGAP domain-containing protein</fullName>
    </submittedName>
</protein>
<feature type="region of interest" description="Disordered" evidence="1">
    <location>
        <begin position="1188"/>
        <end position="1223"/>
    </location>
</feature>
<comment type="caution">
    <text evidence="3">The sequence shown here is derived from an EMBL/GenBank/DDBJ whole genome shotgun (WGS) entry which is preliminary data.</text>
</comment>
<feature type="compositionally biased region" description="Basic and acidic residues" evidence="1">
    <location>
        <begin position="671"/>
        <end position="682"/>
    </location>
</feature>
<feature type="compositionally biased region" description="Polar residues" evidence="1">
    <location>
        <begin position="1152"/>
        <end position="1162"/>
    </location>
</feature>
<feature type="compositionally biased region" description="Polar residues" evidence="1">
    <location>
        <begin position="729"/>
        <end position="755"/>
    </location>
</feature>
<feature type="compositionally biased region" description="Polar residues" evidence="1">
    <location>
        <begin position="992"/>
        <end position="1002"/>
    </location>
</feature>
<feature type="compositionally biased region" description="Basic and acidic residues" evidence="1">
    <location>
        <begin position="610"/>
        <end position="621"/>
    </location>
</feature>
<feature type="region of interest" description="Disordered" evidence="1">
    <location>
        <begin position="1"/>
        <end position="79"/>
    </location>
</feature>
<feature type="compositionally biased region" description="Basic and acidic residues" evidence="1">
    <location>
        <begin position="941"/>
        <end position="957"/>
    </location>
</feature>
<feature type="region of interest" description="Disordered" evidence="1">
    <location>
        <begin position="711"/>
        <end position="876"/>
    </location>
</feature>
<feature type="domain" description="Rho-GAP" evidence="2">
    <location>
        <begin position="209"/>
        <end position="465"/>
    </location>
</feature>
<feature type="region of interest" description="Disordered" evidence="1">
    <location>
        <begin position="472"/>
        <end position="621"/>
    </location>
</feature>
<dbReference type="Pfam" id="PF00620">
    <property type="entry name" value="RhoGAP"/>
    <property type="match status" value="1"/>
</dbReference>
<keyword evidence="4" id="KW-1185">Reference proteome</keyword>
<name>A0A9P7RGD5_9PEZI</name>
<evidence type="ECO:0000259" key="2">
    <source>
        <dbReference type="PROSITE" id="PS50238"/>
    </source>
</evidence>
<dbReference type="GO" id="GO:0007165">
    <property type="term" value="P:signal transduction"/>
    <property type="evidence" value="ECO:0007669"/>
    <property type="project" value="InterPro"/>
</dbReference>
<dbReference type="SMART" id="SM00324">
    <property type="entry name" value="RhoGAP"/>
    <property type="match status" value="1"/>
</dbReference>
<evidence type="ECO:0000313" key="4">
    <source>
        <dbReference type="Proteomes" id="UP000699042"/>
    </source>
</evidence>